<reference evidence="2 3" key="1">
    <citation type="submission" date="2016-09" db="EMBL/GenBank/DDBJ databases">
        <title>Pseudonocardia autotrophica DSM535, a candidate organism with high potential of specific P450 cytochromes.</title>
        <authorList>
            <person name="Grumaz C."/>
            <person name="Vainshtein Y."/>
            <person name="Kirstahler P."/>
            <person name="Sohn K."/>
        </authorList>
    </citation>
    <scope>NUCLEOTIDE SEQUENCE [LARGE SCALE GENOMIC DNA]</scope>
    <source>
        <strain evidence="2 3">DSM 535</strain>
    </source>
</reference>
<proteinExistence type="predicted"/>
<feature type="compositionally biased region" description="Basic and acidic residues" evidence="1">
    <location>
        <begin position="320"/>
        <end position="381"/>
    </location>
</feature>
<dbReference type="Proteomes" id="UP000194360">
    <property type="component" value="Unassembled WGS sequence"/>
</dbReference>
<dbReference type="AlphaFoldDB" id="A0A1Y2MH18"/>
<dbReference type="AntiFam" id="ANF00140">
    <property type="entry name" value="Shadow ORF (opposite ResIII Domain)"/>
</dbReference>
<protein>
    <submittedName>
        <fullName evidence="2">Uncharacterized protein</fullName>
    </submittedName>
</protein>
<evidence type="ECO:0000256" key="1">
    <source>
        <dbReference type="SAM" id="MobiDB-lite"/>
    </source>
</evidence>
<organism evidence="2 3">
    <name type="scientific">Pseudonocardia autotrophica</name>
    <name type="common">Amycolata autotrophica</name>
    <name type="synonym">Nocardia autotrophica</name>
    <dbReference type="NCBI Taxonomy" id="2074"/>
    <lineage>
        <taxon>Bacteria</taxon>
        <taxon>Bacillati</taxon>
        <taxon>Actinomycetota</taxon>
        <taxon>Actinomycetes</taxon>
        <taxon>Pseudonocardiales</taxon>
        <taxon>Pseudonocardiaceae</taxon>
        <taxon>Pseudonocardia</taxon>
    </lineage>
</organism>
<comment type="caution">
    <text evidence="2">The sequence shown here is derived from an EMBL/GenBank/DDBJ whole genome shotgun (WGS) entry which is preliminary data.</text>
</comment>
<evidence type="ECO:0000313" key="3">
    <source>
        <dbReference type="Proteomes" id="UP000194360"/>
    </source>
</evidence>
<evidence type="ECO:0000313" key="2">
    <source>
        <dbReference type="EMBL" id="OSY34574.1"/>
    </source>
</evidence>
<gene>
    <name evidence="2" type="ORF">BG845_06727</name>
</gene>
<name>A0A1Y2MH18_PSEAH</name>
<feature type="region of interest" description="Disordered" evidence="1">
    <location>
        <begin position="196"/>
        <end position="219"/>
    </location>
</feature>
<keyword evidence="3" id="KW-1185">Reference proteome</keyword>
<accession>A0A1Y2MH18</accession>
<dbReference type="EMBL" id="MIGB01000077">
    <property type="protein sequence ID" value="OSY34574.1"/>
    <property type="molecule type" value="Genomic_DNA"/>
</dbReference>
<sequence length="381" mass="41684">MRGPLGQDQAVAPASERGLDVGEHLLIAGVVGDEVAVDIGDPARSRRICLAAVDEVGQMDGEGSVRCATGRGGEGARLRGAHGVSDRAELQRDQVVELVAPVRGRGQPEPAPGRDLAHGVVERRGRKVMTFVDHDEAVTGGQRRQVVAPSEGLEGHHIDRAAQLRAAATELARDDAEVLGQPRPPLISEGLAVDQHQRRGGVPGDQRARDHGLTYPGRRDQHPVVVIGEVGDGVGLVVPQRRSEIELLRRAVRAPVVDLQRAAGLRHGARQQTRQPAWKHQPAVESLVERVQEPRDAPGREPATLPVVEGRVRHRRRMLERREQRRGQRGHVDRGACGELHAHHLRRARLDARRRGRHEPGDGDTNLRRGDLPGEARHLTW</sequence>
<feature type="region of interest" description="Disordered" evidence="1">
    <location>
        <begin position="319"/>
        <end position="381"/>
    </location>
</feature>
<feature type="compositionally biased region" description="Basic and acidic residues" evidence="1">
    <location>
        <begin position="206"/>
        <end position="219"/>
    </location>
</feature>